<protein>
    <submittedName>
        <fullName evidence="1">Uncharacterized protein</fullName>
    </submittedName>
</protein>
<dbReference type="AlphaFoldDB" id="A0A919PZ68"/>
<gene>
    <name evidence="1" type="ORF">Dsi01nite_111630</name>
</gene>
<evidence type="ECO:0000313" key="1">
    <source>
        <dbReference type="EMBL" id="GIG53122.1"/>
    </source>
</evidence>
<organism evidence="1 2">
    <name type="scientific">Dactylosporangium siamense</name>
    <dbReference type="NCBI Taxonomy" id="685454"/>
    <lineage>
        <taxon>Bacteria</taxon>
        <taxon>Bacillati</taxon>
        <taxon>Actinomycetota</taxon>
        <taxon>Actinomycetes</taxon>
        <taxon>Micromonosporales</taxon>
        <taxon>Micromonosporaceae</taxon>
        <taxon>Dactylosporangium</taxon>
    </lineage>
</organism>
<proteinExistence type="predicted"/>
<comment type="caution">
    <text evidence="1">The sequence shown here is derived from an EMBL/GenBank/DDBJ whole genome shotgun (WGS) entry which is preliminary data.</text>
</comment>
<evidence type="ECO:0000313" key="2">
    <source>
        <dbReference type="Proteomes" id="UP000660611"/>
    </source>
</evidence>
<dbReference type="Proteomes" id="UP000660611">
    <property type="component" value="Unassembled WGS sequence"/>
</dbReference>
<sequence length="181" mass="19875">MVCYLPAVFPDPDPPVKPADCAALAERLVTLPFPPAATAADDWIIGRATSGPDRHFAPIAASEVLEDAPAERWTKAQDRLERRLLEVVQSLTAAWGPSQIHSFAPDFDRIIAGQAVRPVVEDITLFAYGHHANVWHRSGRTVCVVLGQLDKHYPIVLMIAVTAEPLGDGFADFRSRDDRTE</sequence>
<reference evidence="1" key="1">
    <citation type="submission" date="2021-01" db="EMBL/GenBank/DDBJ databases">
        <title>Whole genome shotgun sequence of Dactylosporangium siamense NBRC 106093.</title>
        <authorList>
            <person name="Komaki H."/>
            <person name="Tamura T."/>
        </authorList>
    </citation>
    <scope>NUCLEOTIDE SEQUENCE</scope>
    <source>
        <strain evidence="1">NBRC 106093</strain>
    </source>
</reference>
<accession>A0A919PZ68</accession>
<dbReference type="EMBL" id="BONQ01000212">
    <property type="protein sequence ID" value="GIG53122.1"/>
    <property type="molecule type" value="Genomic_DNA"/>
</dbReference>
<keyword evidence="2" id="KW-1185">Reference proteome</keyword>
<name>A0A919PZ68_9ACTN</name>